<dbReference type="EMBL" id="ANHY01000006">
    <property type="protein sequence ID" value="EKV31525.1"/>
    <property type="molecule type" value="Genomic_DNA"/>
</dbReference>
<accession>K9GZX9</accession>
<dbReference type="Proteomes" id="UP000009881">
    <property type="component" value="Unassembled WGS sequence"/>
</dbReference>
<evidence type="ECO:0000313" key="3">
    <source>
        <dbReference type="Proteomes" id="UP000009881"/>
    </source>
</evidence>
<proteinExistence type="predicted"/>
<comment type="caution">
    <text evidence="2">The sequence shown here is derived from an EMBL/GenBank/DDBJ whole genome shotgun (WGS) entry which is preliminary data.</text>
</comment>
<feature type="region of interest" description="Disordered" evidence="1">
    <location>
        <begin position="185"/>
        <end position="205"/>
    </location>
</feature>
<sequence length="205" mass="22723">MLVDARRAGDALLAAKADADRDIPFKDWVRQNCDFSYSTAAVYMRVAREWQDGSSMLDHHGSLRDFINNKPKRSVETMTREDAEYVLKINALAERGHAGEAEAARIKLDKVARTFGLSTASAVRRAGEVLAPPHPASELDEAITRFIRPFNAVTKPQLLDLLVMCCARHPDLVGLLERQRRSLIGSGAPDDATREAAPERKTGNR</sequence>
<name>K9GZX9_9PROT</name>
<dbReference type="AlphaFoldDB" id="K9GZX9"/>
<protein>
    <submittedName>
        <fullName evidence="2">Uncharacterized protein</fullName>
    </submittedName>
</protein>
<evidence type="ECO:0000256" key="1">
    <source>
        <dbReference type="SAM" id="MobiDB-lite"/>
    </source>
</evidence>
<evidence type="ECO:0000313" key="2">
    <source>
        <dbReference type="EMBL" id="EKV31525.1"/>
    </source>
</evidence>
<gene>
    <name evidence="2" type="ORF">C882_3898</name>
</gene>
<reference evidence="2 3" key="1">
    <citation type="journal article" date="2013" name="Genome Announc.">
        <title>Draft Genome Sequence of an Alphaproteobacterium, Caenispirillum salinarum AK4(T), Isolated from a Solar Saltern.</title>
        <authorList>
            <person name="Khatri I."/>
            <person name="Singh A."/>
            <person name="Korpole S."/>
            <person name="Pinnaka A.K."/>
            <person name="Subramanian S."/>
        </authorList>
    </citation>
    <scope>NUCLEOTIDE SEQUENCE [LARGE SCALE GENOMIC DNA]</scope>
    <source>
        <strain evidence="2 3">AK4</strain>
    </source>
</reference>
<keyword evidence="3" id="KW-1185">Reference proteome</keyword>
<organism evidence="2 3">
    <name type="scientific">Caenispirillum salinarum AK4</name>
    <dbReference type="NCBI Taxonomy" id="1238182"/>
    <lineage>
        <taxon>Bacteria</taxon>
        <taxon>Pseudomonadati</taxon>
        <taxon>Pseudomonadota</taxon>
        <taxon>Alphaproteobacteria</taxon>
        <taxon>Rhodospirillales</taxon>
        <taxon>Novispirillaceae</taxon>
        <taxon>Caenispirillum</taxon>
    </lineage>
</organism>
<dbReference type="eggNOG" id="ENOG50337GU">
    <property type="taxonomic scope" value="Bacteria"/>
</dbReference>
<feature type="compositionally biased region" description="Basic and acidic residues" evidence="1">
    <location>
        <begin position="191"/>
        <end position="205"/>
    </location>
</feature>